<evidence type="ECO:0000313" key="3">
    <source>
        <dbReference type="Proteomes" id="UP000287651"/>
    </source>
</evidence>
<dbReference type="Proteomes" id="UP000287651">
    <property type="component" value="Unassembled WGS sequence"/>
</dbReference>
<evidence type="ECO:0000313" key="2">
    <source>
        <dbReference type="EMBL" id="RRT45923.1"/>
    </source>
</evidence>
<feature type="compositionally biased region" description="Basic residues" evidence="1">
    <location>
        <begin position="28"/>
        <end position="41"/>
    </location>
</feature>
<dbReference type="AlphaFoldDB" id="A0A426Y2C8"/>
<sequence>MHASCTHQLQEEKAGMAIGGVPVNGVRSTRKQAAGRRRRGPSRFDQPRASVLCPLSRGSVFLTQEMESRSLDGGCCMF</sequence>
<reference evidence="2 3" key="1">
    <citation type="journal article" date="2014" name="Agronomy (Basel)">
        <title>A Draft Genome Sequence for Ensete ventricosum, the Drought-Tolerant Tree Against Hunger.</title>
        <authorList>
            <person name="Harrison J."/>
            <person name="Moore K.A."/>
            <person name="Paszkiewicz K."/>
            <person name="Jones T."/>
            <person name="Grant M."/>
            <person name="Ambacheew D."/>
            <person name="Muzemil S."/>
            <person name="Studholme D.J."/>
        </authorList>
    </citation>
    <scope>NUCLEOTIDE SEQUENCE [LARGE SCALE GENOMIC DNA]</scope>
</reference>
<organism evidence="2 3">
    <name type="scientific">Ensete ventricosum</name>
    <name type="common">Abyssinian banana</name>
    <name type="synonym">Musa ensete</name>
    <dbReference type="NCBI Taxonomy" id="4639"/>
    <lineage>
        <taxon>Eukaryota</taxon>
        <taxon>Viridiplantae</taxon>
        <taxon>Streptophyta</taxon>
        <taxon>Embryophyta</taxon>
        <taxon>Tracheophyta</taxon>
        <taxon>Spermatophyta</taxon>
        <taxon>Magnoliopsida</taxon>
        <taxon>Liliopsida</taxon>
        <taxon>Zingiberales</taxon>
        <taxon>Musaceae</taxon>
        <taxon>Ensete</taxon>
    </lineage>
</organism>
<comment type="caution">
    <text evidence="2">The sequence shown here is derived from an EMBL/GenBank/DDBJ whole genome shotgun (WGS) entry which is preliminary data.</text>
</comment>
<dbReference type="EMBL" id="AMZH03015520">
    <property type="protein sequence ID" value="RRT45923.1"/>
    <property type="molecule type" value="Genomic_DNA"/>
</dbReference>
<feature type="region of interest" description="Disordered" evidence="1">
    <location>
        <begin position="1"/>
        <end position="48"/>
    </location>
</feature>
<name>A0A426Y2C8_ENSVE</name>
<accession>A0A426Y2C8</accession>
<gene>
    <name evidence="2" type="ORF">B296_00047425</name>
</gene>
<proteinExistence type="predicted"/>
<evidence type="ECO:0000256" key="1">
    <source>
        <dbReference type="SAM" id="MobiDB-lite"/>
    </source>
</evidence>
<protein>
    <submittedName>
        <fullName evidence="2">Uncharacterized protein</fullName>
    </submittedName>
</protein>